<sequence>MIEVKNLVKHYGKVQAVNDISFHVREGELFAFLGTNGAGKSTTIEILCTFLKKTSGTVKIAGHTLEKDNAAIRDNIGIVFQSSLLDERLTVYENIITRGKLYTLTNQQLTENYEFVKRFLSLAEIEKRPYKKLSGGQKRRVDIARALIHKPRLLFLDEPTTGLDPQTRAFVWSIVRRLQKEEGITVFFTTHYMEEAAVADRIAIMRKGKIVAEGTVQELKAQYTSDYMLLYFKNTTQGEQWLTAQGYDFTRLGETYRLPLNHTLEATAIALAAEAYLHSYEVIKGTMEDVFLHINEEAIT</sequence>
<dbReference type="SUPFAM" id="SSF52540">
    <property type="entry name" value="P-loop containing nucleoside triphosphate hydrolases"/>
    <property type="match status" value="1"/>
</dbReference>
<accession>A0A917LK13</accession>
<dbReference type="SMART" id="SM00382">
    <property type="entry name" value="AAA"/>
    <property type="match status" value="1"/>
</dbReference>
<dbReference type="InterPro" id="IPR050763">
    <property type="entry name" value="ABC_transporter_ATP-binding"/>
</dbReference>
<name>A0A917LK13_9BACI</name>
<evidence type="ECO:0000313" key="6">
    <source>
        <dbReference type="EMBL" id="GGG33974.1"/>
    </source>
</evidence>
<dbReference type="InterPro" id="IPR003593">
    <property type="entry name" value="AAA+_ATPase"/>
</dbReference>
<keyword evidence="3" id="KW-0547">Nucleotide-binding</keyword>
<evidence type="ECO:0000256" key="4">
    <source>
        <dbReference type="ARBA" id="ARBA00022840"/>
    </source>
</evidence>
<dbReference type="InterPro" id="IPR027417">
    <property type="entry name" value="P-loop_NTPase"/>
</dbReference>
<dbReference type="PANTHER" id="PTHR42711">
    <property type="entry name" value="ABC TRANSPORTER ATP-BINDING PROTEIN"/>
    <property type="match status" value="1"/>
</dbReference>
<evidence type="ECO:0000256" key="1">
    <source>
        <dbReference type="ARBA" id="ARBA00005417"/>
    </source>
</evidence>
<keyword evidence="7" id="KW-1185">Reference proteome</keyword>
<proteinExistence type="inferred from homology"/>
<dbReference type="Proteomes" id="UP000616608">
    <property type="component" value="Unassembled WGS sequence"/>
</dbReference>
<evidence type="ECO:0000256" key="3">
    <source>
        <dbReference type="ARBA" id="ARBA00022741"/>
    </source>
</evidence>
<comment type="similarity">
    <text evidence="1">Belongs to the ABC transporter superfamily.</text>
</comment>
<dbReference type="RefSeq" id="WP_188615972.1">
    <property type="nucleotide sequence ID" value="NZ_BMJT01000018.1"/>
</dbReference>
<dbReference type="InterPro" id="IPR003439">
    <property type="entry name" value="ABC_transporter-like_ATP-bd"/>
</dbReference>
<gene>
    <name evidence="6" type="ORF">GCM10007425_30870</name>
</gene>
<evidence type="ECO:0000313" key="7">
    <source>
        <dbReference type="Proteomes" id="UP000616608"/>
    </source>
</evidence>
<evidence type="ECO:0000259" key="5">
    <source>
        <dbReference type="PROSITE" id="PS50893"/>
    </source>
</evidence>
<dbReference type="GO" id="GO:0005524">
    <property type="term" value="F:ATP binding"/>
    <property type="evidence" value="ECO:0007669"/>
    <property type="project" value="UniProtKB-KW"/>
</dbReference>
<dbReference type="PROSITE" id="PS50893">
    <property type="entry name" value="ABC_TRANSPORTER_2"/>
    <property type="match status" value="1"/>
</dbReference>
<dbReference type="PANTHER" id="PTHR42711:SF5">
    <property type="entry name" value="ABC TRANSPORTER ATP-BINDING PROTEIN NATA"/>
    <property type="match status" value="1"/>
</dbReference>
<comment type="caution">
    <text evidence="6">The sequence shown here is derived from an EMBL/GenBank/DDBJ whole genome shotgun (WGS) entry which is preliminary data.</text>
</comment>
<keyword evidence="4" id="KW-0067">ATP-binding</keyword>
<dbReference type="PROSITE" id="PS00211">
    <property type="entry name" value="ABC_TRANSPORTER_1"/>
    <property type="match status" value="1"/>
</dbReference>
<dbReference type="GO" id="GO:0016887">
    <property type="term" value="F:ATP hydrolysis activity"/>
    <property type="evidence" value="ECO:0007669"/>
    <property type="project" value="InterPro"/>
</dbReference>
<reference evidence="6" key="1">
    <citation type="journal article" date="2014" name="Int. J. Syst. Evol. Microbiol.">
        <title>Complete genome sequence of Corynebacterium casei LMG S-19264T (=DSM 44701T), isolated from a smear-ripened cheese.</title>
        <authorList>
            <consortium name="US DOE Joint Genome Institute (JGI-PGF)"/>
            <person name="Walter F."/>
            <person name="Albersmeier A."/>
            <person name="Kalinowski J."/>
            <person name="Ruckert C."/>
        </authorList>
    </citation>
    <scope>NUCLEOTIDE SEQUENCE</scope>
    <source>
        <strain evidence="6">CGMCC 1.15760</strain>
    </source>
</reference>
<dbReference type="Gene3D" id="3.40.50.300">
    <property type="entry name" value="P-loop containing nucleotide triphosphate hydrolases"/>
    <property type="match status" value="1"/>
</dbReference>
<protein>
    <submittedName>
        <fullName evidence="6">ABC transporter</fullName>
    </submittedName>
</protein>
<dbReference type="Pfam" id="PF00005">
    <property type="entry name" value="ABC_tran"/>
    <property type="match status" value="1"/>
</dbReference>
<reference evidence="6" key="2">
    <citation type="submission" date="2020-09" db="EMBL/GenBank/DDBJ databases">
        <authorList>
            <person name="Sun Q."/>
            <person name="Zhou Y."/>
        </authorList>
    </citation>
    <scope>NUCLEOTIDE SEQUENCE</scope>
    <source>
        <strain evidence="6">CGMCC 1.15760</strain>
    </source>
</reference>
<evidence type="ECO:0000256" key="2">
    <source>
        <dbReference type="ARBA" id="ARBA00022448"/>
    </source>
</evidence>
<dbReference type="AlphaFoldDB" id="A0A917LK13"/>
<dbReference type="InterPro" id="IPR017871">
    <property type="entry name" value="ABC_transporter-like_CS"/>
</dbReference>
<keyword evidence="2" id="KW-0813">Transport</keyword>
<feature type="domain" description="ABC transporter" evidence="5">
    <location>
        <begin position="2"/>
        <end position="232"/>
    </location>
</feature>
<dbReference type="EMBL" id="BMJT01000018">
    <property type="protein sequence ID" value="GGG33974.1"/>
    <property type="molecule type" value="Genomic_DNA"/>
</dbReference>
<organism evidence="6 7">
    <name type="scientific">Lysinibacillus alkalisoli</name>
    <dbReference type="NCBI Taxonomy" id="1911548"/>
    <lineage>
        <taxon>Bacteria</taxon>
        <taxon>Bacillati</taxon>
        <taxon>Bacillota</taxon>
        <taxon>Bacilli</taxon>
        <taxon>Bacillales</taxon>
        <taxon>Bacillaceae</taxon>
        <taxon>Lysinibacillus</taxon>
    </lineage>
</organism>